<reference evidence="1 2" key="1">
    <citation type="journal article" date="2024" name="Nat. Commun.">
        <title>Phylogenomics reveals the evolutionary origins of lichenization in chlorophyte algae.</title>
        <authorList>
            <person name="Puginier C."/>
            <person name="Libourel C."/>
            <person name="Otte J."/>
            <person name="Skaloud P."/>
            <person name="Haon M."/>
            <person name="Grisel S."/>
            <person name="Petersen M."/>
            <person name="Berrin J.G."/>
            <person name="Delaux P.M."/>
            <person name="Dal Grande F."/>
            <person name="Keller J."/>
        </authorList>
    </citation>
    <scope>NUCLEOTIDE SEQUENCE [LARGE SCALE GENOMIC DNA]</scope>
    <source>
        <strain evidence="1 2">SAG 2145</strain>
    </source>
</reference>
<name>A0AAW1RJJ2_9CHLO</name>
<organism evidence="1 2">
    <name type="scientific">Apatococcus lobatus</name>
    <dbReference type="NCBI Taxonomy" id="904363"/>
    <lineage>
        <taxon>Eukaryota</taxon>
        <taxon>Viridiplantae</taxon>
        <taxon>Chlorophyta</taxon>
        <taxon>core chlorophytes</taxon>
        <taxon>Trebouxiophyceae</taxon>
        <taxon>Chlorellales</taxon>
        <taxon>Chlorellaceae</taxon>
        <taxon>Apatococcus</taxon>
    </lineage>
</organism>
<protein>
    <recommendedName>
        <fullName evidence="3">Protein ZIP4 homolog</fullName>
    </recommendedName>
</protein>
<dbReference type="Gene3D" id="1.25.40.10">
    <property type="entry name" value="Tetratricopeptide repeat domain"/>
    <property type="match status" value="1"/>
</dbReference>
<comment type="caution">
    <text evidence="1">The sequence shown here is derived from an EMBL/GenBank/DDBJ whole genome shotgun (WGS) entry which is preliminary data.</text>
</comment>
<keyword evidence="2" id="KW-1185">Reference proteome</keyword>
<proteinExistence type="predicted"/>
<evidence type="ECO:0008006" key="3">
    <source>
        <dbReference type="Google" id="ProtNLM"/>
    </source>
</evidence>
<dbReference type="EMBL" id="JALJOS010000010">
    <property type="protein sequence ID" value="KAK9833630.1"/>
    <property type="molecule type" value="Genomic_DNA"/>
</dbReference>
<dbReference type="PANTHER" id="PTHR40375:SF2">
    <property type="entry name" value="SPORULATION-SPECIFIC PROTEIN 22"/>
    <property type="match status" value="1"/>
</dbReference>
<dbReference type="SUPFAM" id="SSF48452">
    <property type="entry name" value="TPR-like"/>
    <property type="match status" value="1"/>
</dbReference>
<dbReference type="Proteomes" id="UP001438707">
    <property type="component" value="Unassembled WGS sequence"/>
</dbReference>
<dbReference type="InterPro" id="IPR011990">
    <property type="entry name" value="TPR-like_helical_dom_sf"/>
</dbReference>
<dbReference type="GO" id="GO:0090173">
    <property type="term" value="P:regulation of synaptonemal complex assembly"/>
    <property type="evidence" value="ECO:0007669"/>
    <property type="project" value="InterPro"/>
</dbReference>
<dbReference type="AlphaFoldDB" id="A0AAW1RJJ2"/>
<accession>A0AAW1RJJ2</accession>
<dbReference type="InterPro" id="IPR039057">
    <property type="entry name" value="Spo22/ZIP4"/>
</dbReference>
<evidence type="ECO:0000313" key="2">
    <source>
        <dbReference type="Proteomes" id="UP001438707"/>
    </source>
</evidence>
<dbReference type="PANTHER" id="PTHR40375">
    <property type="entry name" value="SPORULATION-SPECIFIC PROTEIN 22"/>
    <property type="match status" value="1"/>
</dbReference>
<sequence>MTPGDLESKNLTALLVRCQEIVNRICRQSGRPPSQEVTELQKTVHEAQGAAHGNKLSEQQMLLTWQVALDIWNYHTEQSAVCEPAYQNVTAQVLQCACTLVELVPNTELAEQDLASKAQILYKTGSQWCQLKEYENAEACFSKSMPCAASWKTSLDQASCPGSGPEEAAEDLFGLFTLRMTAAWQLDLQTLAEEMLKQAQDLINHDYASSRVSFHQGFRLVTMMAEQARMLTKAKQSNAATNLLKSAMAQLGQLALDEDDPSLAEGTEITWHLRVKVLRMLAHSLLETPGNAAAALNMIHQIRQETNGRQEDAAKHGVNVLAIQALIELDRADDAAAELLQLASSRAPIAMLLDALKSLLTDSSSFSSALQESLQLILHRQQDDANVTSLVIRMLLQKEDHTELEDYALQIAQTMTDDIQQDTPQQRQIFGLLWNKATVLFQHHNFERACELYAGALTFAQGALKAKTARTLAMCCLGMADFDRTKQYLQIADTSEPGSAITTFMRLKVNLEQGNSEAAAEQIQKLSSDEEATTDVLLIACHEAIDTGCLATAKTALEQLLEQSCSNGASEKPNSSGGLPGIIFQNLIKITSQLAEKDRQDEMSLLTDLTRLYKDATQRLSASGPDAFLGEPSRAAVLEWFAAGSWNTALRASQAKHTGLSAELFASSGAFYSRLEVSQESLKYQEMCFLMSGASYLSPSPEAAQQAGTIATARSMLARCREANGRLNALLRGNMPADAGKMQLYLELQQELQIGIAQKDVSLEIVDRCIKNDYCGPMLLAWISDLLSSGSSKGGNSALTKTVLNCALNKWLESENVSPDEVAKILRRLMELSQKDQEKLEVLHQASNTIKRLPRGMTYPARELQWLTVSGWNRGSIHCKFERLQDASAFMSAALDLGRHCATLEDQRKLMEETLMTVQAQSATSCNVDGS</sequence>
<gene>
    <name evidence="1" type="ORF">WJX74_001098</name>
</gene>
<evidence type="ECO:0000313" key="1">
    <source>
        <dbReference type="EMBL" id="KAK9833630.1"/>
    </source>
</evidence>